<organism evidence="2 3">
    <name type="scientific">Thermothielavioides terrestris</name>
    <dbReference type="NCBI Taxonomy" id="2587410"/>
    <lineage>
        <taxon>Eukaryota</taxon>
        <taxon>Fungi</taxon>
        <taxon>Dikarya</taxon>
        <taxon>Ascomycota</taxon>
        <taxon>Pezizomycotina</taxon>
        <taxon>Sordariomycetes</taxon>
        <taxon>Sordariomycetidae</taxon>
        <taxon>Sordariales</taxon>
        <taxon>Chaetomiaceae</taxon>
        <taxon>Thermothielavioides</taxon>
    </lineage>
</organism>
<gene>
    <name evidence="2" type="ORF">TT172_LOCUS5724</name>
</gene>
<protein>
    <submittedName>
        <fullName evidence="2">270a4311-eaf5-4f71-97a9-435ba04e2cde</fullName>
    </submittedName>
</protein>
<sequence>MCYHQTYHPFTCNRHGCKAILKAKPELVRCQHARRTPSPSLRCWDPTAPEIPPIDAPPAAQERARDRCAACQARQAEASAHREAAAAAQAAEGKRPFARLLARRRRGGGGAKGEKGGEAAGGAAADDGGGTKGSGQVALVAGWWKELTGKVVKGSARFGNGRRVRGEMGRMEGVGWGSEEELLLGDSRA</sequence>
<feature type="region of interest" description="Disordered" evidence="1">
    <location>
        <begin position="105"/>
        <end position="135"/>
    </location>
</feature>
<accession>A0A3S4F3A6</accession>
<dbReference type="EMBL" id="OUUZ01000010">
    <property type="protein sequence ID" value="SPQ23305.1"/>
    <property type="molecule type" value="Genomic_DNA"/>
</dbReference>
<reference evidence="2 3" key="1">
    <citation type="submission" date="2018-04" db="EMBL/GenBank/DDBJ databases">
        <authorList>
            <person name="Huttner S."/>
            <person name="Dainat J."/>
        </authorList>
    </citation>
    <scope>NUCLEOTIDE SEQUENCE [LARGE SCALE GENOMIC DNA]</scope>
</reference>
<proteinExistence type="predicted"/>
<evidence type="ECO:0000256" key="1">
    <source>
        <dbReference type="SAM" id="MobiDB-lite"/>
    </source>
</evidence>
<evidence type="ECO:0000313" key="2">
    <source>
        <dbReference type="EMBL" id="SPQ23305.1"/>
    </source>
</evidence>
<evidence type="ECO:0000313" key="3">
    <source>
        <dbReference type="Proteomes" id="UP000289323"/>
    </source>
</evidence>
<dbReference type="AlphaFoldDB" id="A0A3S4F3A6"/>
<name>A0A3S4F3A6_9PEZI</name>
<dbReference type="Proteomes" id="UP000289323">
    <property type="component" value="Unassembled WGS sequence"/>
</dbReference>